<sequence>MSSSSSSPTPVSPEGHRKGTLRKTSAYCANDSQRVNEDGLQTSPLQANLMEVGLLGRLRPVASTEPPLPCQKHLRESSKQRAVISQLQESLTCTLCSELYTRPCFLSPCGHVACQNCLLKWFTASASAPVGQRPRRSEQVVNKTCPFCRVTVKDKPVEAWGMKDMVACLVRSGLAGSADRGDAGGRGQLDLLSGDPWNGIFGRS</sequence>
<dbReference type="HOGENOM" id="CLU_1343445_0_0_1"/>
<dbReference type="SMART" id="SM00184">
    <property type="entry name" value="RING"/>
    <property type="match status" value="1"/>
</dbReference>
<dbReference type="AlphaFoldDB" id="A0A067QB15"/>
<evidence type="ECO:0000256" key="1">
    <source>
        <dbReference type="ARBA" id="ARBA00022723"/>
    </source>
</evidence>
<dbReference type="OrthoDB" id="6105938at2759"/>
<reference evidence="8" key="1">
    <citation type="journal article" date="2014" name="Proc. Natl. Acad. Sci. U.S.A.">
        <title>Extensive sampling of basidiomycete genomes demonstrates inadequacy of the white-rot/brown-rot paradigm for wood decay fungi.</title>
        <authorList>
            <person name="Riley R."/>
            <person name="Salamov A.A."/>
            <person name="Brown D.W."/>
            <person name="Nagy L.G."/>
            <person name="Floudas D."/>
            <person name="Held B.W."/>
            <person name="Levasseur A."/>
            <person name="Lombard V."/>
            <person name="Morin E."/>
            <person name="Otillar R."/>
            <person name="Lindquist E.A."/>
            <person name="Sun H."/>
            <person name="LaButti K.M."/>
            <person name="Schmutz J."/>
            <person name="Jabbour D."/>
            <person name="Luo H."/>
            <person name="Baker S.E."/>
            <person name="Pisabarro A.G."/>
            <person name="Walton J.D."/>
            <person name="Blanchette R.A."/>
            <person name="Henrissat B."/>
            <person name="Martin F."/>
            <person name="Cullen D."/>
            <person name="Hibbett D.S."/>
            <person name="Grigoriev I.V."/>
        </authorList>
    </citation>
    <scope>NUCLEOTIDE SEQUENCE [LARGE SCALE GENOMIC DNA]</scope>
    <source>
        <strain evidence="8">MUCL 33604</strain>
    </source>
</reference>
<dbReference type="InterPro" id="IPR001841">
    <property type="entry name" value="Znf_RING"/>
</dbReference>
<dbReference type="EMBL" id="KL197710">
    <property type="protein sequence ID" value="KDQ63340.1"/>
    <property type="molecule type" value="Genomic_DNA"/>
</dbReference>
<dbReference type="Pfam" id="PF13445">
    <property type="entry name" value="zf-RING_UBOX"/>
    <property type="match status" value="1"/>
</dbReference>
<proteinExistence type="predicted"/>
<protein>
    <recommendedName>
        <fullName evidence="6">RING-type domain-containing protein</fullName>
    </recommendedName>
</protein>
<dbReference type="InParanoid" id="A0A067QB15"/>
<evidence type="ECO:0000256" key="4">
    <source>
        <dbReference type="PROSITE-ProRule" id="PRU00175"/>
    </source>
</evidence>
<gene>
    <name evidence="7" type="ORF">JAAARDRAFT_375060</name>
</gene>
<evidence type="ECO:0000256" key="3">
    <source>
        <dbReference type="ARBA" id="ARBA00022833"/>
    </source>
</evidence>
<organism evidence="7 8">
    <name type="scientific">Jaapia argillacea MUCL 33604</name>
    <dbReference type="NCBI Taxonomy" id="933084"/>
    <lineage>
        <taxon>Eukaryota</taxon>
        <taxon>Fungi</taxon>
        <taxon>Dikarya</taxon>
        <taxon>Basidiomycota</taxon>
        <taxon>Agaricomycotina</taxon>
        <taxon>Agaricomycetes</taxon>
        <taxon>Agaricomycetidae</taxon>
        <taxon>Jaapiales</taxon>
        <taxon>Jaapiaceae</taxon>
        <taxon>Jaapia</taxon>
    </lineage>
</organism>
<keyword evidence="3" id="KW-0862">Zinc</keyword>
<keyword evidence="1" id="KW-0479">Metal-binding</keyword>
<evidence type="ECO:0000313" key="8">
    <source>
        <dbReference type="Proteomes" id="UP000027265"/>
    </source>
</evidence>
<dbReference type="GO" id="GO:0008270">
    <property type="term" value="F:zinc ion binding"/>
    <property type="evidence" value="ECO:0007669"/>
    <property type="project" value="UniProtKB-KW"/>
</dbReference>
<evidence type="ECO:0000313" key="7">
    <source>
        <dbReference type="EMBL" id="KDQ63340.1"/>
    </source>
</evidence>
<evidence type="ECO:0000259" key="6">
    <source>
        <dbReference type="PROSITE" id="PS50089"/>
    </source>
</evidence>
<feature type="domain" description="RING-type" evidence="6">
    <location>
        <begin position="93"/>
        <end position="149"/>
    </location>
</feature>
<dbReference type="STRING" id="933084.A0A067QB15"/>
<dbReference type="Proteomes" id="UP000027265">
    <property type="component" value="Unassembled WGS sequence"/>
</dbReference>
<evidence type="ECO:0000256" key="5">
    <source>
        <dbReference type="SAM" id="MobiDB-lite"/>
    </source>
</evidence>
<dbReference type="InterPro" id="IPR027370">
    <property type="entry name" value="Znf-RING_euk"/>
</dbReference>
<feature type="region of interest" description="Disordered" evidence="5">
    <location>
        <begin position="1"/>
        <end position="23"/>
    </location>
</feature>
<feature type="compositionally biased region" description="Low complexity" evidence="5">
    <location>
        <begin position="1"/>
        <end position="13"/>
    </location>
</feature>
<dbReference type="SUPFAM" id="SSF57850">
    <property type="entry name" value="RING/U-box"/>
    <property type="match status" value="1"/>
</dbReference>
<dbReference type="InterPro" id="IPR013083">
    <property type="entry name" value="Znf_RING/FYVE/PHD"/>
</dbReference>
<accession>A0A067QB15</accession>
<keyword evidence="8" id="KW-1185">Reference proteome</keyword>
<name>A0A067QB15_9AGAM</name>
<evidence type="ECO:0000256" key="2">
    <source>
        <dbReference type="ARBA" id="ARBA00022771"/>
    </source>
</evidence>
<dbReference type="PROSITE" id="PS50089">
    <property type="entry name" value="ZF_RING_2"/>
    <property type="match status" value="1"/>
</dbReference>
<dbReference type="Gene3D" id="3.30.40.10">
    <property type="entry name" value="Zinc/RING finger domain, C3HC4 (zinc finger)"/>
    <property type="match status" value="1"/>
</dbReference>
<keyword evidence="2 4" id="KW-0863">Zinc-finger</keyword>